<feature type="chain" id="PRO_5002250565" evidence="6">
    <location>
        <begin position="21"/>
        <end position="119"/>
    </location>
</feature>
<dbReference type="Proteomes" id="UP000032304">
    <property type="component" value="Chromosome 3"/>
</dbReference>
<dbReference type="GO" id="GO:0031640">
    <property type="term" value="P:killing of cells of another organism"/>
    <property type="evidence" value="ECO:0007669"/>
    <property type="project" value="UniProtKB-KW"/>
</dbReference>
<evidence type="ECO:0000256" key="2">
    <source>
        <dbReference type="ARBA" id="ARBA00022529"/>
    </source>
</evidence>
<accession>A0A0D2RIM6</accession>
<keyword evidence="8" id="KW-1185">Reference proteome</keyword>
<proteinExistence type="inferred from homology"/>
<comment type="similarity">
    <text evidence="1">Belongs to the DEFL family.</text>
</comment>
<dbReference type="PANTHER" id="PTHR48224:SF1">
    <property type="entry name" value="DEFENSIN-LIKE PROTEIN 270"/>
    <property type="match status" value="1"/>
</dbReference>
<evidence type="ECO:0000256" key="5">
    <source>
        <dbReference type="ARBA" id="ARBA00023157"/>
    </source>
</evidence>
<evidence type="ECO:0000256" key="6">
    <source>
        <dbReference type="SAM" id="SignalP"/>
    </source>
</evidence>
<feature type="signal peptide" evidence="6">
    <location>
        <begin position="1"/>
        <end position="20"/>
    </location>
</feature>
<evidence type="ECO:0000256" key="1">
    <source>
        <dbReference type="ARBA" id="ARBA00006722"/>
    </source>
</evidence>
<keyword evidence="2" id="KW-0929">Antimicrobial</keyword>
<dbReference type="PANTHER" id="PTHR48224">
    <property type="entry name" value="DEFENSIN-LIKE PROTEIN 270-RELATED"/>
    <property type="match status" value="1"/>
</dbReference>
<keyword evidence="5" id="KW-1015">Disulfide bond</keyword>
<protein>
    <submittedName>
        <fullName evidence="7">Uncharacterized protein</fullName>
    </submittedName>
</protein>
<dbReference type="InterPro" id="IPR010851">
    <property type="entry name" value="DEFL"/>
</dbReference>
<dbReference type="EMBL" id="CM001742">
    <property type="protein sequence ID" value="KJB18940.1"/>
    <property type="molecule type" value="Genomic_DNA"/>
</dbReference>
<keyword evidence="3" id="KW-0295">Fungicide</keyword>
<dbReference type="OMA" id="GKGCHFA"/>
<sequence length="119" mass="12936">MVSLKLLVVVVFLLFSYSFAKLHGTLIDHVAKLLPLFASKLINYIYVFAEGAEKGPYKFHSNGECLAHAKEGNGKGCHFAEICSSGGDCRQACAALGRNPDAVECVTSTGENRYYCLNI</sequence>
<name>A0A0D2RIM6_GOSRA</name>
<keyword evidence="6" id="KW-0732">Signal</keyword>
<evidence type="ECO:0000313" key="7">
    <source>
        <dbReference type="EMBL" id="KJB18940.1"/>
    </source>
</evidence>
<reference evidence="7 8" key="1">
    <citation type="journal article" date="2012" name="Nature">
        <title>Repeated polyploidization of Gossypium genomes and the evolution of spinnable cotton fibres.</title>
        <authorList>
            <person name="Paterson A.H."/>
            <person name="Wendel J.F."/>
            <person name="Gundlach H."/>
            <person name="Guo H."/>
            <person name="Jenkins J."/>
            <person name="Jin D."/>
            <person name="Llewellyn D."/>
            <person name="Showmaker K.C."/>
            <person name="Shu S."/>
            <person name="Udall J."/>
            <person name="Yoo M.J."/>
            <person name="Byers R."/>
            <person name="Chen W."/>
            <person name="Doron-Faigenboim A."/>
            <person name="Duke M.V."/>
            <person name="Gong L."/>
            <person name="Grimwood J."/>
            <person name="Grover C."/>
            <person name="Grupp K."/>
            <person name="Hu G."/>
            <person name="Lee T.H."/>
            <person name="Li J."/>
            <person name="Lin L."/>
            <person name="Liu T."/>
            <person name="Marler B.S."/>
            <person name="Page J.T."/>
            <person name="Roberts A.W."/>
            <person name="Romanel E."/>
            <person name="Sanders W.S."/>
            <person name="Szadkowski E."/>
            <person name="Tan X."/>
            <person name="Tang H."/>
            <person name="Xu C."/>
            <person name="Wang J."/>
            <person name="Wang Z."/>
            <person name="Zhang D."/>
            <person name="Zhang L."/>
            <person name="Ashrafi H."/>
            <person name="Bedon F."/>
            <person name="Bowers J.E."/>
            <person name="Brubaker C.L."/>
            <person name="Chee P.W."/>
            <person name="Das S."/>
            <person name="Gingle A.R."/>
            <person name="Haigler C.H."/>
            <person name="Harker D."/>
            <person name="Hoffmann L.V."/>
            <person name="Hovav R."/>
            <person name="Jones D.C."/>
            <person name="Lemke C."/>
            <person name="Mansoor S."/>
            <person name="ur Rahman M."/>
            <person name="Rainville L.N."/>
            <person name="Rambani A."/>
            <person name="Reddy U.K."/>
            <person name="Rong J.K."/>
            <person name="Saranga Y."/>
            <person name="Scheffler B.E."/>
            <person name="Scheffler J.A."/>
            <person name="Stelly D.M."/>
            <person name="Triplett B.A."/>
            <person name="Van Deynze A."/>
            <person name="Vaslin M.F."/>
            <person name="Waghmare V.N."/>
            <person name="Walford S.A."/>
            <person name="Wright R.J."/>
            <person name="Zaki E.A."/>
            <person name="Zhang T."/>
            <person name="Dennis E.S."/>
            <person name="Mayer K.F."/>
            <person name="Peterson D.G."/>
            <person name="Rokhsar D.S."/>
            <person name="Wang X."/>
            <person name="Schmutz J."/>
        </authorList>
    </citation>
    <scope>NUCLEOTIDE SEQUENCE [LARGE SCALE GENOMIC DNA]</scope>
</reference>
<keyword evidence="4" id="KW-0611">Plant defense</keyword>
<evidence type="ECO:0000256" key="4">
    <source>
        <dbReference type="ARBA" id="ARBA00022821"/>
    </source>
</evidence>
<dbReference type="GO" id="GO:0050832">
    <property type="term" value="P:defense response to fungus"/>
    <property type="evidence" value="ECO:0007669"/>
    <property type="project" value="UniProtKB-KW"/>
</dbReference>
<dbReference type="Gramene" id="KJB18940">
    <property type="protein sequence ID" value="KJB18940"/>
    <property type="gene ID" value="B456_003G076200"/>
</dbReference>
<dbReference type="Pfam" id="PF25052">
    <property type="entry name" value="AtDEF-like"/>
    <property type="match status" value="1"/>
</dbReference>
<evidence type="ECO:0000313" key="8">
    <source>
        <dbReference type="Proteomes" id="UP000032304"/>
    </source>
</evidence>
<evidence type="ECO:0000256" key="3">
    <source>
        <dbReference type="ARBA" id="ARBA00022577"/>
    </source>
</evidence>
<organism evidence="7 8">
    <name type="scientific">Gossypium raimondii</name>
    <name type="common">Peruvian cotton</name>
    <name type="synonym">Gossypium klotzschianum subsp. raimondii</name>
    <dbReference type="NCBI Taxonomy" id="29730"/>
    <lineage>
        <taxon>Eukaryota</taxon>
        <taxon>Viridiplantae</taxon>
        <taxon>Streptophyta</taxon>
        <taxon>Embryophyta</taxon>
        <taxon>Tracheophyta</taxon>
        <taxon>Spermatophyta</taxon>
        <taxon>Magnoliopsida</taxon>
        <taxon>eudicotyledons</taxon>
        <taxon>Gunneridae</taxon>
        <taxon>Pentapetalae</taxon>
        <taxon>rosids</taxon>
        <taxon>malvids</taxon>
        <taxon>Malvales</taxon>
        <taxon>Malvaceae</taxon>
        <taxon>Malvoideae</taxon>
        <taxon>Gossypium</taxon>
    </lineage>
</organism>
<gene>
    <name evidence="7" type="ORF">B456_003G076200</name>
</gene>
<dbReference type="AlphaFoldDB" id="A0A0D2RIM6"/>